<dbReference type="EMBL" id="CM037624">
    <property type="protein sequence ID" value="KAH8010505.1"/>
    <property type="molecule type" value="Genomic_DNA"/>
</dbReference>
<proteinExistence type="predicted"/>
<keyword evidence="2" id="KW-1185">Reference proteome</keyword>
<sequence>MVATPPGLPPECPQAHWHSFVHWHVRMRAAASRSGTAEPHGAPPGHISCHPTIGVRPLRLQNRHVKGRLERRINRKDSNSTSAASLAGASLIHTHKVPLNQLTLEKSGWPGQSAVFSVLPSVLPFQCAALTCESLVPSRWLKCRRQGDGSALARNEPLRPRAHVQLTQYDTGPNPESPAPVSLRHRIKNIPRAHLDV</sequence>
<evidence type="ECO:0000313" key="2">
    <source>
        <dbReference type="Proteomes" id="UP000827872"/>
    </source>
</evidence>
<name>A0ACB8FTI7_9SAUR</name>
<organism evidence="1 2">
    <name type="scientific">Sphaerodactylus townsendi</name>
    <dbReference type="NCBI Taxonomy" id="933632"/>
    <lineage>
        <taxon>Eukaryota</taxon>
        <taxon>Metazoa</taxon>
        <taxon>Chordata</taxon>
        <taxon>Craniata</taxon>
        <taxon>Vertebrata</taxon>
        <taxon>Euteleostomi</taxon>
        <taxon>Lepidosauria</taxon>
        <taxon>Squamata</taxon>
        <taxon>Bifurcata</taxon>
        <taxon>Gekkota</taxon>
        <taxon>Sphaerodactylidae</taxon>
        <taxon>Sphaerodactylus</taxon>
    </lineage>
</organism>
<gene>
    <name evidence="1" type="ORF">K3G42_006095</name>
</gene>
<dbReference type="Proteomes" id="UP000827872">
    <property type="component" value="Linkage Group LG11"/>
</dbReference>
<comment type="caution">
    <text evidence="1">The sequence shown here is derived from an EMBL/GenBank/DDBJ whole genome shotgun (WGS) entry which is preliminary data.</text>
</comment>
<accession>A0ACB8FTI7</accession>
<protein>
    <submittedName>
        <fullName evidence="1">Uncharacterized protein</fullName>
    </submittedName>
</protein>
<evidence type="ECO:0000313" key="1">
    <source>
        <dbReference type="EMBL" id="KAH8010505.1"/>
    </source>
</evidence>
<reference evidence="1" key="1">
    <citation type="submission" date="2021-08" db="EMBL/GenBank/DDBJ databases">
        <title>The first chromosome-level gecko genome reveals the dynamic sex chromosomes of Neotropical dwarf geckos (Sphaerodactylidae: Sphaerodactylus).</title>
        <authorList>
            <person name="Pinto B.J."/>
            <person name="Keating S.E."/>
            <person name="Gamble T."/>
        </authorList>
    </citation>
    <scope>NUCLEOTIDE SEQUENCE</scope>
    <source>
        <strain evidence="1">TG3544</strain>
    </source>
</reference>